<comment type="pathway">
    <text evidence="7">Carbohydrate biosynthesis; dTDP-L-rhamnose biosynthesis.</text>
</comment>
<comment type="subunit">
    <text evidence="7">Homodimer.</text>
</comment>
<organism evidence="8 9">
    <name type="scientific">Roseinatronobacter thiooxidans</name>
    <dbReference type="NCBI Taxonomy" id="121821"/>
    <lineage>
        <taxon>Bacteria</taxon>
        <taxon>Pseudomonadati</taxon>
        <taxon>Pseudomonadota</taxon>
        <taxon>Alphaproteobacteria</taxon>
        <taxon>Rhodobacterales</taxon>
        <taxon>Paracoccaceae</taxon>
        <taxon>Roseinatronobacter</taxon>
    </lineage>
</organism>
<evidence type="ECO:0000256" key="1">
    <source>
        <dbReference type="ARBA" id="ARBA00001298"/>
    </source>
</evidence>
<dbReference type="InterPro" id="IPR000888">
    <property type="entry name" value="RmlC-like"/>
</dbReference>
<evidence type="ECO:0000256" key="3">
    <source>
        <dbReference type="ARBA" id="ARBA00012098"/>
    </source>
</evidence>
<evidence type="ECO:0000256" key="2">
    <source>
        <dbReference type="ARBA" id="ARBA00001997"/>
    </source>
</evidence>
<dbReference type="OrthoDB" id="9800680at2"/>
<sequence>MKIEFFDIPDLVAITPRRFGDARGWFMETWNKTALAEAGLDWPEFVQDNHSYSAPRHTLRGLHYQRPLRAQDKLVRCSKGAILDVAVDVRQGSASYGQHVAVELSAENGAQLFVPKGFLHGFLTLTEECEVQYKCTDTYAPDCDGAVAWDSVGIDWGTDAPILSDKDARATPFADFTSPFQFEG</sequence>
<evidence type="ECO:0000256" key="7">
    <source>
        <dbReference type="RuleBase" id="RU364069"/>
    </source>
</evidence>
<dbReference type="Proteomes" id="UP000249364">
    <property type="component" value="Unassembled WGS sequence"/>
</dbReference>
<evidence type="ECO:0000256" key="4">
    <source>
        <dbReference type="ARBA" id="ARBA00019595"/>
    </source>
</evidence>
<dbReference type="GO" id="GO:0000271">
    <property type="term" value="P:polysaccharide biosynthetic process"/>
    <property type="evidence" value="ECO:0007669"/>
    <property type="project" value="TreeGrafter"/>
</dbReference>
<keyword evidence="7" id="KW-0413">Isomerase</keyword>
<dbReference type="STRING" id="121821.GCA_001870675_03271"/>
<dbReference type="Gene3D" id="2.60.120.10">
    <property type="entry name" value="Jelly Rolls"/>
    <property type="match status" value="1"/>
</dbReference>
<feature type="active site" description="Proton acceptor" evidence="5">
    <location>
        <position position="63"/>
    </location>
</feature>
<dbReference type="NCBIfam" id="TIGR01221">
    <property type="entry name" value="rmlC"/>
    <property type="match status" value="1"/>
</dbReference>
<accession>A0A2W7QUC0</accession>
<dbReference type="PANTHER" id="PTHR21047">
    <property type="entry name" value="DTDP-6-DEOXY-D-GLUCOSE-3,5 EPIMERASE"/>
    <property type="match status" value="1"/>
</dbReference>
<protein>
    <recommendedName>
        <fullName evidence="4 7">dTDP-4-dehydrorhamnose 3,5-epimerase</fullName>
        <ecNumber evidence="3 7">5.1.3.13</ecNumber>
    </recommendedName>
    <alternativeName>
        <fullName evidence="7">Thymidine diphospho-4-keto-rhamnose 3,5-epimerase</fullName>
    </alternativeName>
</protein>
<dbReference type="EMBL" id="QKZQ01000010">
    <property type="protein sequence ID" value="PZX42015.1"/>
    <property type="molecule type" value="Genomic_DNA"/>
</dbReference>
<dbReference type="AlphaFoldDB" id="A0A2W7QUC0"/>
<comment type="caution">
    <text evidence="8">The sequence shown here is derived from an EMBL/GenBank/DDBJ whole genome shotgun (WGS) entry which is preliminary data.</text>
</comment>
<evidence type="ECO:0000313" key="8">
    <source>
        <dbReference type="EMBL" id="PZX42015.1"/>
    </source>
</evidence>
<gene>
    <name evidence="8" type="ORF">LY56_02307</name>
</gene>
<dbReference type="Pfam" id="PF00908">
    <property type="entry name" value="dTDP_sugar_isom"/>
    <property type="match status" value="1"/>
</dbReference>
<reference evidence="8 9" key="1">
    <citation type="submission" date="2018-06" db="EMBL/GenBank/DDBJ databases">
        <title>Genomic Encyclopedia of Archaeal and Bacterial Type Strains, Phase II (KMG-II): from individual species to whole genera.</title>
        <authorList>
            <person name="Goeker M."/>
        </authorList>
    </citation>
    <scope>NUCLEOTIDE SEQUENCE [LARGE SCALE GENOMIC DNA]</scope>
    <source>
        <strain evidence="8 9">DSM 13087</strain>
    </source>
</reference>
<evidence type="ECO:0000256" key="6">
    <source>
        <dbReference type="PIRSR" id="PIRSR600888-3"/>
    </source>
</evidence>
<evidence type="ECO:0000313" key="9">
    <source>
        <dbReference type="Proteomes" id="UP000249364"/>
    </source>
</evidence>
<comment type="function">
    <text evidence="2 7">Catalyzes the epimerization of the C3' and C5'positions of dTDP-6-deoxy-D-xylo-4-hexulose, forming dTDP-6-deoxy-L-lyxo-4-hexulose.</text>
</comment>
<feature type="active site" description="Proton donor" evidence="5">
    <location>
        <position position="133"/>
    </location>
</feature>
<dbReference type="InterPro" id="IPR011051">
    <property type="entry name" value="RmlC_Cupin_sf"/>
</dbReference>
<feature type="site" description="Participates in a stacking interaction with the thymidine ring of dTDP-4-oxo-6-deoxyglucose" evidence="6">
    <location>
        <position position="139"/>
    </location>
</feature>
<dbReference type="RefSeq" id="WP_071471044.1">
    <property type="nucleotide sequence ID" value="NZ_MEHT01000046.1"/>
</dbReference>
<dbReference type="PANTHER" id="PTHR21047:SF2">
    <property type="entry name" value="THYMIDINE DIPHOSPHO-4-KETO-RHAMNOSE 3,5-EPIMERASE"/>
    <property type="match status" value="1"/>
</dbReference>
<name>A0A2W7QUC0_9RHOB</name>
<dbReference type="GO" id="GO:0005829">
    <property type="term" value="C:cytosol"/>
    <property type="evidence" value="ECO:0007669"/>
    <property type="project" value="TreeGrafter"/>
</dbReference>
<comment type="catalytic activity">
    <reaction evidence="1 7">
        <text>dTDP-4-dehydro-6-deoxy-alpha-D-glucose = dTDP-4-dehydro-beta-L-rhamnose</text>
        <dbReference type="Rhea" id="RHEA:16969"/>
        <dbReference type="ChEBI" id="CHEBI:57649"/>
        <dbReference type="ChEBI" id="CHEBI:62830"/>
        <dbReference type="EC" id="5.1.3.13"/>
    </reaction>
</comment>
<dbReference type="CDD" id="cd00438">
    <property type="entry name" value="cupin_RmlC"/>
    <property type="match status" value="1"/>
</dbReference>
<dbReference type="SUPFAM" id="SSF51182">
    <property type="entry name" value="RmlC-like cupins"/>
    <property type="match status" value="1"/>
</dbReference>
<dbReference type="UniPathway" id="UPA00124"/>
<dbReference type="GO" id="GO:0019305">
    <property type="term" value="P:dTDP-rhamnose biosynthetic process"/>
    <property type="evidence" value="ECO:0007669"/>
    <property type="project" value="UniProtKB-UniRule"/>
</dbReference>
<comment type="similarity">
    <text evidence="7">Belongs to the dTDP-4-dehydrorhamnose 3,5-epimerase family.</text>
</comment>
<dbReference type="EC" id="5.1.3.13" evidence="3 7"/>
<dbReference type="GO" id="GO:0008830">
    <property type="term" value="F:dTDP-4-dehydrorhamnose 3,5-epimerase activity"/>
    <property type="evidence" value="ECO:0007669"/>
    <property type="project" value="UniProtKB-UniRule"/>
</dbReference>
<proteinExistence type="inferred from homology"/>
<keyword evidence="9" id="KW-1185">Reference proteome</keyword>
<evidence type="ECO:0000256" key="5">
    <source>
        <dbReference type="PIRSR" id="PIRSR600888-1"/>
    </source>
</evidence>
<dbReference type="InterPro" id="IPR014710">
    <property type="entry name" value="RmlC-like_jellyroll"/>
</dbReference>